<name>A0A6G8Q3G1_9ACTN</name>
<dbReference type="KEGG" id="rmar:GBA65_21240"/>
<evidence type="ECO:0000313" key="2">
    <source>
        <dbReference type="EMBL" id="QIN80985.1"/>
    </source>
</evidence>
<dbReference type="AlphaFoldDB" id="A0A6G8Q3G1"/>
<accession>A0A6G8Q3G1</accession>
<keyword evidence="3" id="KW-1185">Reference proteome</keyword>
<dbReference type="Proteomes" id="UP000502706">
    <property type="component" value="Plasmid unnamed1"/>
</dbReference>
<organism evidence="2 3">
    <name type="scientific">Rubrobacter marinus</name>
    <dbReference type="NCBI Taxonomy" id="2653852"/>
    <lineage>
        <taxon>Bacteria</taxon>
        <taxon>Bacillati</taxon>
        <taxon>Actinomycetota</taxon>
        <taxon>Rubrobacteria</taxon>
        <taxon>Rubrobacterales</taxon>
        <taxon>Rubrobacteraceae</taxon>
        <taxon>Rubrobacter</taxon>
    </lineage>
</organism>
<evidence type="ECO:0000256" key="1">
    <source>
        <dbReference type="SAM" id="MobiDB-lite"/>
    </source>
</evidence>
<evidence type="ECO:0008006" key="4">
    <source>
        <dbReference type="Google" id="ProtNLM"/>
    </source>
</evidence>
<evidence type="ECO:0000313" key="3">
    <source>
        <dbReference type="Proteomes" id="UP000502706"/>
    </source>
</evidence>
<protein>
    <recommendedName>
        <fullName evidence="4">DUF4129 domain-containing protein</fullName>
    </recommendedName>
</protein>
<sequence>MPILKRALAARNTPEALYRDLASRLRDATLPTTPGWYGGDERALTPTERLVGAAKALGLRTEPFGEFARVYSERLYSTRSGTEIVRPYEDALREFRRLPRWRRFLGAINPTSVLLPLKRKLARRASRAHPTTPPEVARRRRSGR</sequence>
<gene>
    <name evidence="2" type="ORF">GBA65_21240</name>
</gene>
<dbReference type="EMBL" id="CP045122">
    <property type="protein sequence ID" value="QIN80985.1"/>
    <property type="molecule type" value="Genomic_DNA"/>
</dbReference>
<reference evidence="2 3" key="1">
    <citation type="submission" date="2019-10" db="EMBL/GenBank/DDBJ databases">
        <title>Rubrobacter sp nov SCSIO 52915 isolated from a deep-sea sediment in the South China Sea.</title>
        <authorList>
            <person name="Chen R.W."/>
        </authorList>
    </citation>
    <scope>NUCLEOTIDE SEQUENCE [LARGE SCALE GENOMIC DNA]</scope>
    <source>
        <strain evidence="2 3">SCSIO 52915</strain>
        <plasmid evidence="2 3">unnamed1</plasmid>
    </source>
</reference>
<keyword evidence="2" id="KW-0614">Plasmid</keyword>
<dbReference type="RefSeq" id="WP_166398698.1">
    <property type="nucleotide sequence ID" value="NZ_CP045122.1"/>
</dbReference>
<geneLocation type="plasmid" evidence="2 3">
    <name>unnamed1</name>
</geneLocation>
<proteinExistence type="predicted"/>
<feature type="region of interest" description="Disordered" evidence="1">
    <location>
        <begin position="122"/>
        <end position="144"/>
    </location>
</feature>